<feature type="domain" description="TLC" evidence="12">
    <location>
        <begin position="170"/>
        <end position="386"/>
    </location>
</feature>
<evidence type="ECO:0000313" key="14">
    <source>
        <dbReference type="Proteomes" id="UP000801864"/>
    </source>
</evidence>
<comment type="subcellular location">
    <subcellularLocation>
        <location evidence="1">Endoplasmic reticulum membrane</location>
        <topology evidence="1">Multi-pass membrane protein</topology>
    </subcellularLocation>
</comment>
<dbReference type="PIRSF" id="PIRSF005225">
    <property type="entry name" value="LAG1_LAC1"/>
    <property type="match status" value="1"/>
</dbReference>
<keyword evidence="4 9" id="KW-0812">Transmembrane</keyword>
<gene>
    <name evidence="13" type="ORF">CFAM422_002416</name>
</gene>
<evidence type="ECO:0000256" key="7">
    <source>
        <dbReference type="ARBA" id="ARBA00023136"/>
    </source>
</evidence>
<dbReference type="PANTHER" id="PTHR12560:SF11">
    <property type="entry name" value="CERAMIDE SYNTHASE LAC1-RELATED"/>
    <property type="match status" value="1"/>
</dbReference>
<dbReference type="PROSITE" id="PS50922">
    <property type="entry name" value="TLC"/>
    <property type="match status" value="1"/>
</dbReference>
<feature type="transmembrane region" description="Helical" evidence="11">
    <location>
        <begin position="254"/>
        <end position="271"/>
    </location>
</feature>
<dbReference type="Proteomes" id="UP000801864">
    <property type="component" value="Unassembled WGS sequence"/>
</dbReference>
<feature type="transmembrane region" description="Helical" evidence="11">
    <location>
        <begin position="353"/>
        <end position="378"/>
    </location>
</feature>
<feature type="transmembrane region" description="Helical" evidence="11">
    <location>
        <begin position="181"/>
        <end position="204"/>
    </location>
</feature>
<keyword evidence="8" id="KW-0325">Glycoprotein</keyword>
<evidence type="ECO:0000256" key="4">
    <source>
        <dbReference type="ARBA" id="ARBA00022692"/>
    </source>
</evidence>
<evidence type="ECO:0000256" key="5">
    <source>
        <dbReference type="ARBA" id="ARBA00022824"/>
    </source>
</evidence>
<sequence>MARLDAAPLLSSSSPAQAVRQRQSQNLSQRQHQQLSGATETSAATPNGSSSRLSTDRKKRRKARSLLRRFARFSVRNTWAIPLMLLITFAAAYAVNPTESNPVSHFIFLSYKQPNPKAHIDPTLPVHYGKGLWDVAFVSFYTVVLSFTRELMMQELLIPLGRINGIKSKGKQQRFAEQMYTAIYFSCMGPAGIYVMSRSPVWYFNTPGMYEDFPHRSHEAAFKFYYLFQAAYWAQQGIVMLLGFEKPRKDYKELVAHHVVTLALIGLSYRFHFTHMGVAVYITHDVSDVFLALSKSLHYIDSPLVVPVYVSNIIVWCYLRHYINLRILYSVLTEFRTVGPYELNWETQQYKCWISNIITFVLLASLQALNLFWLYCLLRSMYKFVVYRIKKDDRSESSGPEDNQEAEAESLLEGTGDARLANGSL</sequence>
<keyword evidence="14" id="KW-1185">Reference proteome</keyword>
<feature type="region of interest" description="Disordered" evidence="10">
    <location>
        <begin position="393"/>
        <end position="425"/>
    </location>
</feature>
<dbReference type="AlphaFoldDB" id="A0A9P4XNK6"/>
<evidence type="ECO:0000256" key="10">
    <source>
        <dbReference type="SAM" id="MobiDB-lite"/>
    </source>
</evidence>
<feature type="compositionally biased region" description="Polar residues" evidence="10">
    <location>
        <begin position="37"/>
        <end position="53"/>
    </location>
</feature>
<feature type="transmembrane region" description="Helical" evidence="11">
    <location>
        <begin position="78"/>
        <end position="95"/>
    </location>
</feature>
<evidence type="ECO:0000256" key="2">
    <source>
        <dbReference type="ARBA" id="ARBA00009808"/>
    </source>
</evidence>
<keyword evidence="3" id="KW-0808">Transferase</keyword>
<dbReference type="InterPro" id="IPR006634">
    <property type="entry name" value="TLC-dom"/>
</dbReference>
<keyword evidence="6 11" id="KW-1133">Transmembrane helix</keyword>
<dbReference type="GO" id="GO:0005789">
    <property type="term" value="C:endoplasmic reticulum membrane"/>
    <property type="evidence" value="ECO:0007669"/>
    <property type="project" value="UniProtKB-SubCell"/>
</dbReference>
<dbReference type="InterPro" id="IPR016439">
    <property type="entry name" value="Lag1/Lac1-like"/>
</dbReference>
<keyword evidence="7 9" id="KW-0472">Membrane</keyword>
<evidence type="ECO:0000256" key="6">
    <source>
        <dbReference type="ARBA" id="ARBA00022989"/>
    </source>
</evidence>
<feature type="transmembrane region" description="Helical" evidence="11">
    <location>
        <begin position="131"/>
        <end position="148"/>
    </location>
</feature>
<dbReference type="Pfam" id="PF03798">
    <property type="entry name" value="TRAM_LAG1_CLN8"/>
    <property type="match status" value="1"/>
</dbReference>
<evidence type="ECO:0000259" key="12">
    <source>
        <dbReference type="PROSITE" id="PS50922"/>
    </source>
</evidence>
<dbReference type="GO" id="GO:0046513">
    <property type="term" value="P:ceramide biosynthetic process"/>
    <property type="evidence" value="ECO:0007669"/>
    <property type="project" value="InterPro"/>
</dbReference>
<proteinExistence type="inferred from homology"/>
<organism evidence="13 14">
    <name type="scientific">Trichoderma lentiforme</name>
    <dbReference type="NCBI Taxonomy" id="1567552"/>
    <lineage>
        <taxon>Eukaryota</taxon>
        <taxon>Fungi</taxon>
        <taxon>Dikarya</taxon>
        <taxon>Ascomycota</taxon>
        <taxon>Pezizomycotina</taxon>
        <taxon>Sordariomycetes</taxon>
        <taxon>Hypocreomycetidae</taxon>
        <taxon>Hypocreales</taxon>
        <taxon>Hypocreaceae</taxon>
        <taxon>Trichoderma</taxon>
    </lineage>
</organism>
<comment type="similarity">
    <text evidence="2">Belongs to the sphingosine N-acyltransferase family.</text>
</comment>
<evidence type="ECO:0000256" key="11">
    <source>
        <dbReference type="SAM" id="Phobius"/>
    </source>
</evidence>
<dbReference type="PANTHER" id="PTHR12560">
    <property type="entry name" value="LONGEVITY ASSURANCE FACTOR 1 LAG1"/>
    <property type="match status" value="1"/>
</dbReference>
<dbReference type="EMBL" id="QLNT01000003">
    <property type="protein sequence ID" value="KAF3075609.1"/>
    <property type="molecule type" value="Genomic_DNA"/>
</dbReference>
<comment type="caution">
    <text evidence="13">The sequence shown here is derived from an EMBL/GenBank/DDBJ whole genome shotgun (WGS) entry which is preliminary data.</text>
</comment>
<dbReference type="GO" id="GO:0050291">
    <property type="term" value="F:sphingosine N-acyltransferase activity"/>
    <property type="evidence" value="ECO:0007669"/>
    <property type="project" value="InterPro"/>
</dbReference>
<evidence type="ECO:0000256" key="3">
    <source>
        <dbReference type="ARBA" id="ARBA00022679"/>
    </source>
</evidence>
<protein>
    <submittedName>
        <fullName evidence="13">Sphingosine N-acyltransferase lac1</fullName>
    </submittedName>
</protein>
<evidence type="ECO:0000256" key="1">
    <source>
        <dbReference type="ARBA" id="ARBA00004477"/>
    </source>
</evidence>
<name>A0A9P4XNK6_9HYPO</name>
<accession>A0A9P4XNK6</accession>
<evidence type="ECO:0000256" key="8">
    <source>
        <dbReference type="ARBA" id="ARBA00023180"/>
    </source>
</evidence>
<dbReference type="SMART" id="SM00724">
    <property type="entry name" value="TLC"/>
    <property type="match status" value="1"/>
</dbReference>
<evidence type="ECO:0000313" key="13">
    <source>
        <dbReference type="EMBL" id="KAF3075609.1"/>
    </source>
</evidence>
<evidence type="ECO:0000256" key="9">
    <source>
        <dbReference type="PROSITE-ProRule" id="PRU00205"/>
    </source>
</evidence>
<feature type="compositionally biased region" description="Low complexity" evidence="10">
    <location>
        <begin position="1"/>
        <end position="36"/>
    </location>
</feature>
<keyword evidence="5" id="KW-0256">Endoplasmic reticulum</keyword>
<feature type="transmembrane region" description="Helical" evidence="11">
    <location>
        <begin position="224"/>
        <end position="242"/>
    </location>
</feature>
<reference evidence="13 14" key="1">
    <citation type="submission" date="2018-06" db="EMBL/GenBank/DDBJ databases">
        <title>Genome analysis of cellulolytic fungus Trichoderma lentiforme CFAM-422.</title>
        <authorList>
            <person name="Steindorff A.S."/>
            <person name="Formighieri E.F."/>
            <person name="Midorikawa G.E.O."/>
            <person name="Tamietti M.S."/>
            <person name="Ramos E.Z."/>
            <person name="Silva A.S."/>
            <person name="Bon E.P.S."/>
            <person name="Mendes T.D."/>
            <person name="Damaso M.C.T."/>
            <person name="Favaro L.C.L."/>
        </authorList>
    </citation>
    <scope>NUCLEOTIDE SEQUENCE [LARGE SCALE GENOMIC DNA]</scope>
    <source>
        <strain evidence="13 14">CFAM-422</strain>
    </source>
</reference>
<feature type="region of interest" description="Disordered" evidence="10">
    <location>
        <begin position="1"/>
        <end position="60"/>
    </location>
</feature>